<dbReference type="OrthoDB" id="8265926at2"/>
<evidence type="ECO:0000313" key="7">
    <source>
        <dbReference type="Proteomes" id="UP000012488"/>
    </source>
</evidence>
<dbReference type="PANTHER" id="PTHR30024">
    <property type="entry name" value="ALIPHATIC SULFONATES-BINDING PROTEIN-RELATED"/>
    <property type="match status" value="1"/>
</dbReference>
<protein>
    <submittedName>
        <fullName evidence="6">ABC transporter substrate-binding protein</fullName>
    </submittedName>
</protein>
<feature type="signal peptide" evidence="4">
    <location>
        <begin position="1"/>
        <end position="23"/>
    </location>
</feature>
<dbReference type="Gene3D" id="3.40.190.10">
    <property type="entry name" value="Periplasmic binding protein-like II"/>
    <property type="match status" value="2"/>
</dbReference>
<dbReference type="GO" id="GO:0042597">
    <property type="term" value="C:periplasmic space"/>
    <property type="evidence" value="ECO:0007669"/>
    <property type="project" value="UniProtKB-SubCell"/>
</dbReference>
<dbReference type="Pfam" id="PF09084">
    <property type="entry name" value="NMT1"/>
    <property type="match status" value="1"/>
</dbReference>
<evidence type="ECO:0000313" key="6">
    <source>
        <dbReference type="EMBL" id="QGY01572.1"/>
    </source>
</evidence>
<feature type="domain" description="SsuA/THI5-like" evidence="5">
    <location>
        <begin position="40"/>
        <end position="257"/>
    </location>
</feature>
<evidence type="ECO:0000259" key="5">
    <source>
        <dbReference type="Pfam" id="PF09084"/>
    </source>
</evidence>
<reference evidence="6 7" key="1">
    <citation type="journal article" date="2012" name="Genet. Mol. Biol.">
        <title>Analysis of 16S rRNA and mxaF genes revealing insights into Methylobacterium niche-specific plant association.</title>
        <authorList>
            <person name="Dourado M.N."/>
            <person name="Andreote F.D."/>
            <person name="Dini-Andreote F."/>
            <person name="Conti R."/>
            <person name="Araujo J.M."/>
            <person name="Araujo W.L."/>
        </authorList>
    </citation>
    <scope>NUCLEOTIDE SEQUENCE [LARGE SCALE GENOMIC DNA]</scope>
    <source>
        <strain evidence="6 7">SR1.6/6</strain>
    </source>
</reference>
<evidence type="ECO:0000256" key="4">
    <source>
        <dbReference type="SAM" id="SignalP"/>
    </source>
</evidence>
<comment type="similarity">
    <text evidence="2">Belongs to the bacterial solute-binding protein SsuA/TauA family.</text>
</comment>
<dbReference type="KEGG" id="mmes:MMSR116_06385"/>
<proteinExistence type="inferred from homology"/>
<evidence type="ECO:0000256" key="3">
    <source>
        <dbReference type="ARBA" id="ARBA00022729"/>
    </source>
</evidence>
<comment type="subcellular location">
    <subcellularLocation>
        <location evidence="1">Periplasm</location>
    </subcellularLocation>
</comment>
<evidence type="ECO:0000256" key="2">
    <source>
        <dbReference type="ARBA" id="ARBA00010742"/>
    </source>
</evidence>
<feature type="chain" id="PRO_5025526491" evidence="4">
    <location>
        <begin position="24"/>
        <end position="330"/>
    </location>
</feature>
<dbReference type="InterPro" id="IPR015168">
    <property type="entry name" value="SsuA/THI5"/>
</dbReference>
<dbReference type="SUPFAM" id="SSF53850">
    <property type="entry name" value="Periplasmic binding protein-like II"/>
    <property type="match status" value="1"/>
</dbReference>
<gene>
    <name evidence="6" type="ORF">MMSR116_06385</name>
</gene>
<dbReference type="PANTHER" id="PTHR30024:SF47">
    <property type="entry name" value="TAURINE-BINDING PERIPLASMIC PROTEIN"/>
    <property type="match status" value="1"/>
</dbReference>
<evidence type="ECO:0000256" key="1">
    <source>
        <dbReference type="ARBA" id="ARBA00004418"/>
    </source>
</evidence>
<sequence length="330" mass="36080">MVKLRGVVAAVFGLVSMFTPALAQETVRITNIGHGYYAGALYVAIREKLFEKYGLKPEVTYVKGGSLALQSVLGREADFGILTYEHVITAAAQGRNVLSVFNVTTRPLNNVIVSKALYEAAKDKSLEDRVRALKGKRVGTPSAGGSGEKMLGVLAKRYGLNLPGDIEMVYLGTDAGTYVGAMRSRLIDAAMPFEPAGVMVEERGLGSTLISLMDGRMEEFRDLVFMTVVTHPDMARDKPDIVRKTVAVFEEAQKILLDPARGKRIMGEEFREMDVAANDHAYEVVRQIWSPDGRMSIEGAKKVVDFIKPAGGRAIDPTKTFTNDFLPATR</sequence>
<accession>A0A6B9FHR7</accession>
<name>A0A6B9FHR7_9HYPH</name>
<reference evidence="6 7" key="2">
    <citation type="journal article" date="2013" name="Genome Announc.">
        <title>Draft Genome Sequence of Methylobacterium mesophilicum Strain SR1.6/6, Isolated from Citrus sinensis.</title>
        <authorList>
            <person name="Marinho Almeida D."/>
            <person name="Dini-Andreote F."/>
            <person name="Camargo Neves A.A."/>
            <person name="Juca Ramos R.T."/>
            <person name="Andreote F.D."/>
            <person name="Carneiro A.R."/>
            <person name="Oliveira de Souza Lima A."/>
            <person name="Caracciolo Gomes de Sa P.H."/>
            <person name="Ribeiro Barbosa M.S."/>
            <person name="Araujo W.L."/>
            <person name="Silva A."/>
        </authorList>
    </citation>
    <scope>NUCLEOTIDE SEQUENCE [LARGE SCALE GENOMIC DNA]</scope>
    <source>
        <strain evidence="6 7">SR1.6/6</strain>
    </source>
</reference>
<keyword evidence="3 4" id="KW-0732">Signal</keyword>
<dbReference type="EMBL" id="CP043538">
    <property type="protein sequence ID" value="QGY01572.1"/>
    <property type="molecule type" value="Genomic_DNA"/>
</dbReference>
<dbReference type="Proteomes" id="UP000012488">
    <property type="component" value="Chromosome"/>
</dbReference>
<organism evidence="6 7">
    <name type="scientific">Methylobacterium mesophilicum SR1.6/6</name>
    <dbReference type="NCBI Taxonomy" id="908290"/>
    <lineage>
        <taxon>Bacteria</taxon>
        <taxon>Pseudomonadati</taxon>
        <taxon>Pseudomonadota</taxon>
        <taxon>Alphaproteobacteria</taxon>
        <taxon>Hyphomicrobiales</taxon>
        <taxon>Methylobacteriaceae</taxon>
        <taxon>Methylobacterium</taxon>
    </lineage>
</organism>
<dbReference type="AlphaFoldDB" id="A0A6B9FHR7"/>
<dbReference type="RefSeq" id="WP_039892825.1">
    <property type="nucleotide sequence ID" value="NZ_CP043538.1"/>
</dbReference>